<evidence type="ECO:0000313" key="3">
    <source>
        <dbReference type="Proteomes" id="UP000053660"/>
    </source>
</evidence>
<keyword evidence="3" id="KW-1185">Reference proteome</keyword>
<name>A0A0B1TIZ7_OESDE</name>
<proteinExistence type="predicted"/>
<dbReference type="EMBL" id="KN549496">
    <property type="protein sequence ID" value="KHJ97204.1"/>
    <property type="molecule type" value="Genomic_DNA"/>
</dbReference>
<dbReference type="AlphaFoldDB" id="A0A0B1TIZ7"/>
<organism evidence="2 3">
    <name type="scientific">Oesophagostomum dentatum</name>
    <name type="common">Nodular worm</name>
    <dbReference type="NCBI Taxonomy" id="61180"/>
    <lineage>
        <taxon>Eukaryota</taxon>
        <taxon>Metazoa</taxon>
        <taxon>Ecdysozoa</taxon>
        <taxon>Nematoda</taxon>
        <taxon>Chromadorea</taxon>
        <taxon>Rhabditida</taxon>
        <taxon>Rhabditina</taxon>
        <taxon>Rhabditomorpha</taxon>
        <taxon>Strongyloidea</taxon>
        <taxon>Strongylidae</taxon>
        <taxon>Oesophagostomum</taxon>
    </lineage>
</organism>
<keyword evidence="1" id="KW-0472">Membrane</keyword>
<dbReference type="Proteomes" id="UP000053660">
    <property type="component" value="Unassembled WGS sequence"/>
</dbReference>
<sequence length="110" mass="11903">MSNGGVHLREDKSNYVSRPVSALSGIDFNEESSYPTANSLSLSSPAVQAAQFTQNVSGSPTVLLGHFLCFPSIESHCMYLCVPSSFCFVCIIVVIACRRRQLNLSIVQTA</sequence>
<evidence type="ECO:0000256" key="1">
    <source>
        <dbReference type="SAM" id="Phobius"/>
    </source>
</evidence>
<gene>
    <name evidence="2" type="ORF">OESDEN_02820</name>
</gene>
<feature type="transmembrane region" description="Helical" evidence="1">
    <location>
        <begin position="77"/>
        <end position="97"/>
    </location>
</feature>
<accession>A0A0B1TIZ7</accession>
<evidence type="ECO:0000313" key="2">
    <source>
        <dbReference type="EMBL" id="KHJ97204.1"/>
    </source>
</evidence>
<keyword evidence="1" id="KW-1133">Transmembrane helix</keyword>
<keyword evidence="1" id="KW-0812">Transmembrane</keyword>
<protein>
    <submittedName>
        <fullName evidence="2">Uncharacterized protein</fullName>
    </submittedName>
</protein>
<reference evidence="2 3" key="1">
    <citation type="submission" date="2014-03" db="EMBL/GenBank/DDBJ databases">
        <title>Draft genome of the hookworm Oesophagostomum dentatum.</title>
        <authorList>
            <person name="Mitreva M."/>
        </authorList>
    </citation>
    <scope>NUCLEOTIDE SEQUENCE [LARGE SCALE GENOMIC DNA]</scope>
    <source>
        <strain evidence="2 3">OD-Hann</strain>
    </source>
</reference>